<feature type="chain" id="PRO_5009313543" evidence="1">
    <location>
        <begin position="23"/>
        <end position="99"/>
    </location>
</feature>
<evidence type="ECO:0000313" key="2">
    <source>
        <dbReference type="Proteomes" id="UP000095287"/>
    </source>
</evidence>
<keyword evidence="1" id="KW-0732">Signal</keyword>
<sequence length="99" mass="11101">MKTKVLVLISLALFLAAPQVAGTHCYHSDSPCEEGFVETDSKFDEDGETKMCCDEPSEWPIQDGCYQRLSLFGGCPNGYEQNPTWFTSTIKIWCCLVTH</sequence>
<evidence type="ECO:0000256" key="1">
    <source>
        <dbReference type="SAM" id="SignalP"/>
    </source>
</evidence>
<dbReference type="AlphaFoldDB" id="A0A1I7ZJK9"/>
<reference evidence="3" key="1">
    <citation type="submission" date="2016-11" db="UniProtKB">
        <authorList>
            <consortium name="WormBaseParasite"/>
        </authorList>
    </citation>
    <scope>IDENTIFICATION</scope>
</reference>
<protein>
    <submittedName>
        <fullName evidence="3">SVWC domain-containing protein</fullName>
    </submittedName>
</protein>
<evidence type="ECO:0000313" key="3">
    <source>
        <dbReference type="WBParaSite" id="L893_g27039.t1"/>
    </source>
</evidence>
<dbReference type="Proteomes" id="UP000095287">
    <property type="component" value="Unplaced"/>
</dbReference>
<name>A0A1I7ZJK9_9BILA</name>
<dbReference type="WBParaSite" id="L893_g27039.t1">
    <property type="protein sequence ID" value="L893_g27039.t1"/>
    <property type="gene ID" value="L893_g27039"/>
</dbReference>
<proteinExistence type="predicted"/>
<organism evidence="2 3">
    <name type="scientific">Steinernema glaseri</name>
    <dbReference type="NCBI Taxonomy" id="37863"/>
    <lineage>
        <taxon>Eukaryota</taxon>
        <taxon>Metazoa</taxon>
        <taxon>Ecdysozoa</taxon>
        <taxon>Nematoda</taxon>
        <taxon>Chromadorea</taxon>
        <taxon>Rhabditida</taxon>
        <taxon>Tylenchina</taxon>
        <taxon>Panagrolaimomorpha</taxon>
        <taxon>Strongyloidoidea</taxon>
        <taxon>Steinernematidae</taxon>
        <taxon>Steinernema</taxon>
    </lineage>
</organism>
<feature type="signal peptide" evidence="1">
    <location>
        <begin position="1"/>
        <end position="22"/>
    </location>
</feature>
<keyword evidence="2" id="KW-1185">Reference proteome</keyword>
<accession>A0A1I7ZJK9</accession>